<dbReference type="InterPro" id="IPR022716">
    <property type="entry name" value="Gcn1_N"/>
</dbReference>
<dbReference type="InterPro" id="IPR056809">
    <property type="entry name" value="HEAT_GCN1_fung"/>
</dbReference>
<evidence type="ECO:0000313" key="7">
    <source>
        <dbReference type="Proteomes" id="UP000000267"/>
    </source>
</evidence>
<dbReference type="InterPro" id="IPR034085">
    <property type="entry name" value="TOG"/>
</dbReference>
<comment type="similarity">
    <text evidence="1">Belongs to the GCN1 family.</text>
</comment>
<dbReference type="FunFam" id="1.25.10.10:FF:000096">
    <property type="entry name" value="eIF-2-alpha kinase activator gcn1"/>
    <property type="match status" value="1"/>
</dbReference>
<dbReference type="GO" id="GO:0071264">
    <property type="term" value="P:positive regulation of translational initiation in response to starvation"/>
    <property type="evidence" value="ECO:0007669"/>
    <property type="project" value="EnsemblFungi"/>
</dbReference>
<keyword evidence="2" id="KW-0677">Repeat</keyword>
<dbReference type="PROSITE" id="PS50077">
    <property type="entry name" value="HEAT_REPEAT"/>
    <property type="match status" value="2"/>
</dbReference>
<dbReference type="GO" id="GO:0140469">
    <property type="term" value="P:GCN2-mediated signaling"/>
    <property type="evidence" value="ECO:0007669"/>
    <property type="project" value="EnsemblFungi"/>
</dbReference>
<sequence>MDSLSSSNSKSWEELCPLLERNCHDSLLSKRIPFLQQLQQLIKSETLEFSDLSYVSAVLLNTYSIYQDAKSKNLVVSIFKSILDLEPRLLENYSKFILKISSEKPGSKAVVDYLNLLEWVDQFILFITRDIDSFKKNIELLIQSHIFLTHGIESALDNQENIKQSHAKQNQHRRRIRQSILQSSVKTFVKCFKLNTENNVLILSSILELTLKNFTKLNLPTSGAIFIIGSLSQSCTQLLSSQPKLHHQFKENYVTECSAFIGKEVILGKNVPSPFCLEISLSPFLYEFVTLDLFNTHFLPNLEKAILRAPESSLETLNELYSAVNSENIDILKIHTSSKLMTQCFSSLKSSKENVRIIALTTILTVLTSSSSNLTTSETLSKFIAEVFKNIKSNLNADYKTTASIILYHLPRYYKESSNEVVKGLTQYVSKESNEAALKQMLDAFFVHYFYIEDTIEETDKTISNGFNEKKPAIKKIWFISFLTASVHASKDILLKFGDKCIEFISETFSHSLKNNHIALLGCFEFIHRIYELGASDIKAKIVDLFKSFNGTPIVGSALLSITLSTSLTSEQRLHSIKLLENIYIREPEIIGMSIISSIEELLKDSDDILIDEFSYKYITPVFNAISVRLDNTDISSKILISELLISQSEKFKLKNGWAGLVQHAQQDPSQIVQANAIEIIDKIANVLSNPKFSGSDFANCALKSAAYSSFVNPAAIVGPLSELIKTDLNTTALSKLTTQDFEIFNTAEGELVVNVLEKNLNNKLADKNSKDYETLKWEQNIRKEQAKKSVKKLTKEEQALVNEQLSKESEIRANVTSIKLKLQRGIQLIKQLANDSIQVDNGRETWYPVAVTQLLNLLGNRNSYYLVQESAIHTFLDLSNSVTSRLDQTRFFIGLATLRVHSISNIPENYLEEPLLDLLSRILFRIKFVSDQLPLDATSLTYLLPLLTTVFEEGKKVAIKNADKPVSRNEFVEEDKEEEQLLLALDIIAAHAEAFEDPSIPRVPILKVLLSLMLLASKAKIARDCFMALSQTISVSPTKEDLEILLQGVLSPNEFVRSTILEAIDNEFELEPFMKYSIEVYICKFDSHDSIRSIADFIWEFSHFEVSQEMIDEFFSYFNQEDSGIRLFAARGYVAAVNELNKKLAGSLESNLNSLLQFYSEKSKPLEPIVDDFGLVVVTAAERKDPWEERSTAAIALKEMAQLLSDSDKTVVNTIQFLVEEGALGDRNLLVRQEMKEAGIAIIDTHGSGKVEELIPIFDKSLTSSTEIDVRENVIILYGSLARHLNETDSRIHTIVERLVATLDTPSTDVQQAIAECIAPLVVLFKPKVSNYIDVLMAKLLDTNSNVMVRKGAAWGIAGFVKGYGISSLSEFDIIRNLIEAAEDKKDQQRREAAAYVFEYLSKLLGKFFEPYVIEVLPNILKNLGDSVPEVRHTTAEATKVIMSHTTSFGVKKLIPVAISNLDEISWRTKRGSVELLGNMAYLDPTQLSNSLSTIVPEIVAVLNDSHKEVRKSADESLKRFGEVIRNPEIQKLVPTLIKAIGDPTKYTEEALDSLIQTQFVHYIDGPSLALIIHVIHRGMHDRSANTKRKACKIVGNMAILVDTKDLVPYLQQLIDEVEIAMVDPVPNTRGTAARALGALVERLGEDQFPGLIPRLFDT</sequence>
<dbReference type="Proteomes" id="UP000000267">
    <property type="component" value="Unassembled WGS sequence"/>
</dbReference>
<dbReference type="Pfam" id="PF24987">
    <property type="entry name" value="HEAT_EF3_N"/>
    <property type="match status" value="1"/>
</dbReference>
<reference evidence="6 7" key="1">
    <citation type="journal article" date="2007" name="Proc. Natl. Acad. Sci. U.S.A.">
        <title>Independent sorting-out of thousands of duplicated gene pairs in two yeast species descended from a whole-genome duplication.</title>
        <authorList>
            <person name="Scannell D.R."/>
            <person name="Frank A.C."/>
            <person name="Conant G.C."/>
            <person name="Byrne K.P."/>
            <person name="Woolfit M."/>
            <person name="Wolfe K.H."/>
        </authorList>
    </citation>
    <scope>NUCLEOTIDE SEQUENCE [LARGE SCALE GENOMIC DNA]</scope>
    <source>
        <strain evidence="7">ATCC 22028 / DSM 70294 / BCRC 21397 / CBS 2163 / NBRC 10782 / NRRL Y-8283 / UCD 57-17</strain>
    </source>
</reference>
<evidence type="ECO:0000256" key="1">
    <source>
        <dbReference type="ARBA" id="ARBA00007366"/>
    </source>
</evidence>
<dbReference type="Pfam" id="PF24916">
    <property type="entry name" value="HEAT_GCN1_fung"/>
    <property type="match status" value="1"/>
</dbReference>
<dbReference type="GO" id="GO:0043008">
    <property type="term" value="F:ATP-dependent protein binding"/>
    <property type="evidence" value="ECO:0007669"/>
    <property type="project" value="EnsemblFungi"/>
</dbReference>
<dbReference type="GeneID" id="5544130"/>
<dbReference type="Pfam" id="PF12074">
    <property type="entry name" value="Gcn1_N"/>
    <property type="match status" value="2"/>
</dbReference>
<feature type="domain" description="TOG" evidence="5">
    <location>
        <begin position="1335"/>
        <end position="1555"/>
    </location>
</feature>
<dbReference type="SUPFAM" id="SSF48371">
    <property type="entry name" value="ARM repeat"/>
    <property type="match status" value="3"/>
</dbReference>
<feature type="repeat" description="HEAT" evidence="3">
    <location>
        <begin position="1496"/>
        <end position="1534"/>
    </location>
</feature>
<keyword evidence="4" id="KW-0175">Coiled coil</keyword>
<dbReference type="FunCoup" id="A7TNX9">
    <property type="interactions" value="1524"/>
</dbReference>
<dbReference type="InterPro" id="IPR021133">
    <property type="entry name" value="HEAT_type_2"/>
</dbReference>
<accession>A7TNX9</accession>
<dbReference type="STRING" id="436907.A7TNX9"/>
<dbReference type="InterPro" id="IPR011989">
    <property type="entry name" value="ARM-like"/>
</dbReference>
<dbReference type="PhylomeDB" id="A7TNX9"/>
<dbReference type="InParanoid" id="A7TNX9"/>
<dbReference type="eggNOG" id="KOG1242">
    <property type="taxonomic scope" value="Eukaryota"/>
</dbReference>
<dbReference type="Pfam" id="PF24993">
    <property type="entry name" value="GNC1_N"/>
    <property type="match status" value="1"/>
</dbReference>
<feature type="coiled-coil region" evidence="4">
    <location>
        <begin position="1373"/>
        <end position="1400"/>
    </location>
</feature>
<dbReference type="GO" id="GO:0072344">
    <property type="term" value="P:rescue of stalled ribosome"/>
    <property type="evidence" value="ECO:0007669"/>
    <property type="project" value="EnsemblFungi"/>
</dbReference>
<feature type="repeat" description="HEAT" evidence="3">
    <location>
        <begin position="1608"/>
        <end position="1653"/>
    </location>
</feature>
<dbReference type="GO" id="GO:0031369">
    <property type="term" value="F:translation initiation factor binding"/>
    <property type="evidence" value="ECO:0007669"/>
    <property type="project" value="EnsemblFungi"/>
</dbReference>
<protein>
    <recommendedName>
        <fullName evidence="5">TOG domain-containing protein</fullName>
    </recommendedName>
</protein>
<dbReference type="RefSeq" id="XP_001643862.1">
    <property type="nucleotide sequence ID" value="XM_001643812.1"/>
</dbReference>
<name>A7TNX9_VANPO</name>
<feature type="non-terminal residue" evidence="6">
    <location>
        <position position="1660"/>
    </location>
</feature>
<evidence type="ECO:0000313" key="6">
    <source>
        <dbReference type="EMBL" id="EDO16004.1"/>
    </source>
</evidence>
<dbReference type="InterPro" id="IPR016024">
    <property type="entry name" value="ARM-type_fold"/>
</dbReference>
<dbReference type="PANTHER" id="PTHR23346">
    <property type="entry name" value="TRANSLATIONAL ACTIVATOR GCN1-RELATED"/>
    <property type="match status" value="1"/>
</dbReference>
<dbReference type="GO" id="GO:0034198">
    <property type="term" value="P:cellular response to amino acid starvation"/>
    <property type="evidence" value="ECO:0007669"/>
    <property type="project" value="EnsemblFungi"/>
</dbReference>
<dbReference type="Gene3D" id="1.25.10.10">
    <property type="entry name" value="Leucine-rich Repeat Variant"/>
    <property type="match status" value="2"/>
</dbReference>
<proteinExistence type="inferred from homology"/>
<gene>
    <name evidence="6" type="ORF">Kpol_495p1</name>
</gene>
<keyword evidence="7" id="KW-1185">Reference proteome</keyword>
<evidence type="ECO:0000256" key="4">
    <source>
        <dbReference type="SAM" id="Coils"/>
    </source>
</evidence>
<dbReference type="Pfam" id="PF24984">
    <property type="entry name" value="HEAT_EF3_GNC1"/>
    <property type="match status" value="1"/>
</dbReference>
<dbReference type="OrthoDB" id="5148094at2759"/>
<dbReference type="PANTHER" id="PTHR23346:SF7">
    <property type="entry name" value="STALLED RIBOSOME SENSOR GCN1"/>
    <property type="match status" value="1"/>
</dbReference>
<evidence type="ECO:0000256" key="3">
    <source>
        <dbReference type="PROSITE-ProRule" id="PRU00103"/>
    </source>
</evidence>
<dbReference type="GO" id="GO:0022626">
    <property type="term" value="C:cytosolic ribosome"/>
    <property type="evidence" value="ECO:0007669"/>
    <property type="project" value="EnsemblFungi"/>
</dbReference>
<dbReference type="GO" id="GO:0006448">
    <property type="term" value="P:regulation of translational elongation"/>
    <property type="evidence" value="ECO:0007669"/>
    <property type="project" value="EnsemblFungi"/>
</dbReference>
<dbReference type="InterPro" id="IPR056810">
    <property type="entry name" value="GNC1-like_N"/>
</dbReference>
<dbReference type="GO" id="GO:1990611">
    <property type="term" value="P:regulation of cytoplasmic translational initiation in response to stress"/>
    <property type="evidence" value="ECO:0007669"/>
    <property type="project" value="EnsemblFungi"/>
</dbReference>
<dbReference type="GO" id="GO:0043539">
    <property type="term" value="F:protein serine/threonine kinase activator activity"/>
    <property type="evidence" value="ECO:0007669"/>
    <property type="project" value="EnsemblFungi"/>
</dbReference>
<dbReference type="SMART" id="SM01349">
    <property type="entry name" value="TOG"/>
    <property type="match status" value="1"/>
</dbReference>
<dbReference type="GO" id="GO:0019901">
    <property type="term" value="F:protein kinase binding"/>
    <property type="evidence" value="ECO:0007669"/>
    <property type="project" value="EnsemblFungi"/>
</dbReference>
<evidence type="ECO:0000256" key="2">
    <source>
        <dbReference type="ARBA" id="ARBA00022737"/>
    </source>
</evidence>
<dbReference type="EMBL" id="DS480436">
    <property type="protein sequence ID" value="EDO16004.1"/>
    <property type="molecule type" value="Genomic_DNA"/>
</dbReference>
<organism evidence="7">
    <name type="scientific">Vanderwaltozyma polyspora (strain ATCC 22028 / DSM 70294 / BCRC 21397 / CBS 2163 / NBRC 10782 / NRRL Y-8283 / UCD 57-17)</name>
    <name type="common">Kluyveromyces polysporus</name>
    <dbReference type="NCBI Taxonomy" id="436907"/>
    <lineage>
        <taxon>Eukaryota</taxon>
        <taxon>Fungi</taxon>
        <taxon>Dikarya</taxon>
        <taxon>Ascomycota</taxon>
        <taxon>Saccharomycotina</taxon>
        <taxon>Saccharomycetes</taxon>
        <taxon>Saccharomycetales</taxon>
        <taxon>Saccharomycetaceae</taxon>
        <taxon>Vanderwaltozyma</taxon>
    </lineage>
</organism>
<dbReference type="GO" id="GO:0170011">
    <property type="term" value="F:stalled ribosome sensor activity"/>
    <property type="evidence" value="ECO:0007669"/>
    <property type="project" value="EnsemblFungi"/>
</dbReference>
<evidence type="ECO:0000259" key="5">
    <source>
        <dbReference type="SMART" id="SM01349"/>
    </source>
</evidence>
<dbReference type="GO" id="GO:0043022">
    <property type="term" value="F:ribosome binding"/>
    <property type="evidence" value="ECO:0007669"/>
    <property type="project" value="EnsemblFungi"/>
</dbReference>
<dbReference type="HOGENOM" id="CLU_244326_0_0_1"/>
<dbReference type="KEGG" id="vpo:Kpol_495p1"/>